<dbReference type="Proteomes" id="UP000434172">
    <property type="component" value="Unassembled WGS sequence"/>
</dbReference>
<gene>
    <name evidence="2" type="ORF">GQ607_017282</name>
</gene>
<evidence type="ECO:0000313" key="2">
    <source>
        <dbReference type="EMBL" id="KAF0315488.1"/>
    </source>
</evidence>
<organism evidence="2 3">
    <name type="scientific">Colletotrichum asianum</name>
    <dbReference type="NCBI Taxonomy" id="702518"/>
    <lineage>
        <taxon>Eukaryota</taxon>
        <taxon>Fungi</taxon>
        <taxon>Dikarya</taxon>
        <taxon>Ascomycota</taxon>
        <taxon>Pezizomycotina</taxon>
        <taxon>Sordariomycetes</taxon>
        <taxon>Hypocreomycetidae</taxon>
        <taxon>Glomerellales</taxon>
        <taxon>Glomerellaceae</taxon>
        <taxon>Colletotrichum</taxon>
        <taxon>Colletotrichum gloeosporioides species complex</taxon>
    </lineage>
</organism>
<dbReference type="EMBL" id="WOWK01000201">
    <property type="protein sequence ID" value="KAF0315488.1"/>
    <property type="molecule type" value="Genomic_DNA"/>
</dbReference>
<sequence length="117" mass="12653">MSDSIRDSVEISDQPSDTTATEPADIVMIVVVKDNVTADEAESIADTVDGVFEANVIYEVRRGDQSNGVYCQVEGETVTAARIEAVTEALKTCGYANVYTHASDHESAGRTHMMTFM</sequence>
<accession>A0A8H3ZDW6</accession>
<keyword evidence="3" id="KW-1185">Reference proteome</keyword>
<protein>
    <submittedName>
        <fullName evidence="2">Uncharacterized protein</fullName>
    </submittedName>
</protein>
<proteinExistence type="predicted"/>
<reference evidence="2 3" key="1">
    <citation type="submission" date="2019-12" db="EMBL/GenBank/DDBJ databases">
        <title>A genome sequence resource for the geographically widespread anthracnose pathogen Colletotrichum asianum.</title>
        <authorList>
            <person name="Meng Y."/>
        </authorList>
    </citation>
    <scope>NUCLEOTIDE SEQUENCE [LARGE SCALE GENOMIC DNA]</scope>
    <source>
        <strain evidence="2 3">ICMP 18580</strain>
    </source>
</reference>
<evidence type="ECO:0000256" key="1">
    <source>
        <dbReference type="SAM" id="MobiDB-lite"/>
    </source>
</evidence>
<dbReference type="AlphaFoldDB" id="A0A8H3ZDW6"/>
<feature type="region of interest" description="Disordered" evidence="1">
    <location>
        <begin position="1"/>
        <end position="20"/>
    </location>
</feature>
<comment type="caution">
    <text evidence="2">The sequence shown here is derived from an EMBL/GenBank/DDBJ whole genome shotgun (WGS) entry which is preliminary data.</text>
</comment>
<feature type="compositionally biased region" description="Polar residues" evidence="1">
    <location>
        <begin position="11"/>
        <end position="20"/>
    </location>
</feature>
<dbReference type="OrthoDB" id="10280420at2759"/>
<evidence type="ECO:0000313" key="3">
    <source>
        <dbReference type="Proteomes" id="UP000434172"/>
    </source>
</evidence>
<name>A0A8H3ZDW6_9PEZI</name>